<dbReference type="GO" id="GO:0005886">
    <property type="term" value="C:plasma membrane"/>
    <property type="evidence" value="ECO:0007669"/>
    <property type="project" value="UniProtKB-SubCell"/>
</dbReference>
<feature type="compositionally biased region" description="Basic and acidic residues" evidence="10">
    <location>
        <begin position="1260"/>
        <end position="1269"/>
    </location>
</feature>
<evidence type="ECO:0000256" key="11">
    <source>
        <dbReference type="SAM" id="Phobius"/>
    </source>
</evidence>
<keyword evidence="3" id="KW-1003">Cell membrane</keyword>
<evidence type="ECO:0000256" key="4">
    <source>
        <dbReference type="ARBA" id="ARBA00022603"/>
    </source>
</evidence>
<evidence type="ECO:0000256" key="9">
    <source>
        <dbReference type="SAM" id="Coils"/>
    </source>
</evidence>
<keyword evidence="4" id="KW-0489">Methyltransferase</keyword>
<feature type="transmembrane region" description="Helical" evidence="11">
    <location>
        <begin position="300"/>
        <end position="320"/>
    </location>
</feature>
<feature type="transmembrane region" description="Helical" evidence="11">
    <location>
        <begin position="199"/>
        <end position="222"/>
    </location>
</feature>
<dbReference type="Pfam" id="PF07690">
    <property type="entry name" value="MFS_1"/>
    <property type="match status" value="1"/>
</dbReference>
<keyword evidence="6 11" id="KW-0812">Transmembrane</keyword>
<feature type="compositionally biased region" description="Basic and acidic residues" evidence="10">
    <location>
        <begin position="969"/>
        <end position="981"/>
    </location>
</feature>
<comment type="subcellular location">
    <subcellularLocation>
        <location evidence="1">Cell membrane</location>
        <topology evidence="1">Multi-pass membrane protein</topology>
    </subcellularLocation>
</comment>
<dbReference type="CDD" id="cd06174">
    <property type="entry name" value="MFS"/>
    <property type="match status" value="1"/>
</dbReference>
<dbReference type="Pfam" id="PF00145">
    <property type="entry name" value="DNA_methylase"/>
    <property type="match status" value="1"/>
</dbReference>
<feature type="transmembrane region" description="Helical" evidence="11">
    <location>
        <begin position="73"/>
        <end position="95"/>
    </location>
</feature>
<dbReference type="Proteomes" id="UP001152797">
    <property type="component" value="Unassembled WGS sequence"/>
</dbReference>
<feature type="non-terminal residue" evidence="13">
    <location>
        <position position="1"/>
    </location>
</feature>
<evidence type="ECO:0000256" key="8">
    <source>
        <dbReference type="ARBA" id="ARBA00023136"/>
    </source>
</evidence>
<feature type="transmembrane region" description="Helical" evidence="11">
    <location>
        <begin position="373"/>
        <end position="403"/>
    </location>
</feature>
<evidence type="ECO:0000313" key="15">
    <source>
        <dbReference type="EMBL" id="CAL4803418.1"/>
    </source>
</evidence>
<proteinExistence type="predicted"/>
<dbReference type="Gene3D" id="3.40.50.150">
    <property type="entry name" value="Vaccinia Virus protein VP39"/>
    <property type="match status" value="1"/>
</dbReference>
<dbReference type="SUPFAM" id="SSF103473">
    <property type="entry name" value="MFS general substrate transporter"/>
    <property type="match status" value="1"/>
</dbReference>
<dbReference type="GO" id="GO:0032259">
    <property type="term" value="P:methylation"/>
    <property type="evidence" value="ECO:0007669"/>
    <property type="project" value="UniProtKB-KW"/>
</dbReference>
<feature type="transmembrane region" description="Helical" evidence="11">
    <location>
        <begin position="436"/>
        <end position="456"/>
    </location>
</feature>
<feature type="compositionally biased region" description="Acidic residues" evidence="10">
    <location>
        <begin position="631"/>
        <end position="645"/>
    </location>
</feature>
<accession>A0A9P1GJD9</accession>
<evidence type="ECO:0000256" key="5">
    <source>
        <dbReference type="ARBA" id="ARBA00022679"/>
    </source>
</evidence>
<keyword evidence="16" id="KW-1185">Reference proteome</keyword>
<feature type="compositionally biased region" description="Basic and acidic residues" evidence="10">
    <location>
        <begin position="937"/>
        <end position="946"/>
    </location>
</feature>
<dbReference type="PROSITE" id="PS50850">
    <property type="entry name" value="MFS"/>
    <property type="match status" value="1"/>
</dbReference>
<dbReference type="PANTHER" id="PTHR23517">
    <property type="entry name" value="RESISTANCE PROTEIN MDTM, PUTATIVE-RELATED-RELATED"/>
    <property type="match status" value="1"/>
</dbReference>
<dbReference type="InterPro" id="IPR020846">
    <property type="entry name" value="MFS_dom"/>
</dbReference>
<evidence type="ECO:0000256" key="1">
    <source>
        <dbReference type="ARBA" id="ARBA00004651"/>
    </source>
</evidence>
<feature type="compositionally biased region" description="Basic and acidic residues" evidence="10">
    <location>
        <begin position="892"/>
        <end position="914"/>
    </location>
</feature>
<feature type="transmembrane region" description="Helical" evidence="11">
    <location>
        <begin position="468"/>
        <end position="487"/>
    </location>
</feature>
<feature type="compositionally biased region" description="Basic and acidic residues" evidence="10">
    <location>
        <begin position="509"/>
        <end position="521"/>
    </location>
</feature>
<gene>
    <name evidence="13" type="ORF">C1SCF055_LOCUS40872</name>
</gene>
<comment type="caution">
    <text evidence="13">The sequence shown here is derived from an EMBL/GenBank/DDBJ whole genome shotgun (WGS) entry which is preliminary data.</text>
</comment>
<keyword evidence="8 11" id="KW-0472">Membrane</keyword>
<feature type="non-terminal residue" evidence="13">
    <location>
        <position position="1822"/>
    </location>
</feature>
<feature type="transmembrane region" description="Helical" evidence="11">
    <location>
        <begin position="340"/>
        <end position="361"/>
    </location>
</feature>
<evidence type="ECO:0000256" key="10">
    <source>
        <dbReference type="SAM" id="MobiDB-lite"/>
    </source>
</evidence>
<keyword evidence="2" id="KW-0813">Transport</keyword>
<feature type="transmembrane region" description="Helical" evidence="11">
    <location>
        <begin position="115"/>
        <end position="133"/>
    </location>
</feature>
<dbReference type="GO" id="GO:0022857">
    <property type="term" value="F:transmembrane transporter activity"/>
    <property type="evidence" value="ECO:0007669"/>
    <property type="project" value="InterPro"/>
</dbReference>
<dbReference type="Gene3D" id="1.20.1250.20">
    <property type="entry name" value="MFS general substrate transporter like domains"/>
    <property type="match status" value="1"/>
</dbReference>
<feature type="coiled-coil region" evidence="9">
    <location>
        <begin position="7"/>
        <end position="56"/>
    </location>
</feature>
<dbReference type="InterPro" id="IPR036259">
    <property type="entry name" value="MFS_trans_sf"/>
</dbReference>
<feature type="compositionally biased region" description="Basic and acidic residues" evidence="10">
    <location>
        <begin position="604"/>
        <end position="615"/>
    </location>
</feature>
<dbReference type="EMBL" id="CAMXCT010006567">
    <property type="protein sequence ID" value="CAI4016106.1"/>
    <property type="molecule type" value="Genomic_DNA"/>
</dbReference>
<dbReference type="PANTHER" id="PTHR23517:SF3">
    <property type="entry name" value="INTEGRAL MEMBRANE TRANSPORT PROTEIN"/>
    <property type="match status" value="1"/>
</dbReference>
<reference evidence="13" key="1">
    <citation type="submission" date="2022-10" db="EMBL/GenBank/DDBJ databases">
        <authorList>
            <person name="Chen Y."/>
            <person name="Dougan E. K."/>
            <person name="Chan C."/>
            <person name="Rhodes N."/>
            <person name="Thang M."/>
        </authorList>
    </citation>
    <scope>NUCLEOTIDE SEQUENCE</scope>
</reference>
<keyword evidence="9" id="KW-0175">Coiled coil</keyword>
<organism evidence="13">
    <name type="scientific">Cladocopium goreaui</name>
    <dbReference type="NCBI Taxonomy" id="2562237"/>
    <lineage>
        <taxon>Eukaryota</taxon>
        <taxon>Sar</taxon>
        <taxon>Alveolata</taxon>
        <taxon>Dinophyceae</taxon>
        <taxon>Suessiales</taxon>
        <taxon>Symbiodiniaceae</taxon>
        <taxon>Cladocopium</taxon>
    </lineage>
</organism>
<evidence type="ECO:0000313" key="16">
    <source>
        <dbReference type="Proteomes" id="UP001152797"/>
    </source>
</evidence>
<protein>
    <submittedName>
        <fullName evidence="15">Major facilitator superfamily (MFS) profile domain-containing protein</fullName>
    </submittedName>
</protein>
<dbReference type="InterPro" id="IPR001525">
    <property type="entry name" value="C5_MeTfrase"/>
</dbReference>
<feature type="transmembrane region" description="Helical" evidence="11">
    <location>
        <begin position="242"/>
        <end position="261"/>
    </location>
</feature>
<feature type="region of interest" description="Disordered" evidence="10">
    <location>
        <begin position="1240"/>
        <end position="1280"/>
    </location>
</feature>
<evidence type="ECO:0000256" key="2">
    <source>
        <dbReference type="ARBA" id="ARBA00022448"/>
    </source>
</evidence>
<sequence length="1822" mass="202239">NELHEELYRLREENAKLRSQVMELQVTLATGVLTELSRLREENDELRSKGAAVAENIVGKGWKGPAALLQAPYDLFVVFSIKAAEIMAYYGFSYIYVSYVSDEYGMSDTEAGNLYAAYGFACTGFGLVFGFVIDRLGVRRSMLLGCTCSTLYRAICGLSSSRQLMWFATMTVAPMGAAFGVPVLALAVRRYTHRENRAFAFSFFYSMLCLGCLLGSVLINIVRDMMMDGAVILGVKISWMRMVLGLCTLCTFYTVIAALFVRDIQILSDLPLKDREYCKFKPGTFTVRETVKEIVGQAKFWRLAAVTGIFIGVRMTFRHVDATFPKYFIRTYGPQAPFEIILAINPIVEMIGTPLMTGLLLKWKTTLTQKLLWGSFISGISVFALSIWESYLGAVMFVLVLSLGDTIWSPTLYEFSTMAAIEGKEGMYLAITMAPMYLAALPVGLISGWALATFCPQNVPAEERRSQLMWFIIGVTGFISPVALWIFQKRLILPEDEHPQDKEDDDGEGEIRQTRRLRDAGEGTTPHKIPAVEGDTWCYGCAGWEAIGRELSGSWDGQGARRVANDLVVNAARQVRALRSLSAGLARESGPTGGAGETRAPKRAASEDRREERKSLPRRRSSGHAAPKEEQESEEEEDPAEETDEEDRRRRSKRSPEGPERSRGGHRRPPEPDRSPVPPGTTSIRASLSRADKRPADKRSITLSDATPTGHVVGEEISLDEDSEEWSALHVEPGAVLEVALEATNLGVTDESWAAFFVEKLENRLDGSYLLTTEWLGVESDSLVSLLEAFFGDGVPKLHLCPSKPCMEAGFGDALAPAVLHVTRIRWWRPDNFKADYLGRNEMDHLKKLWKDLKKATAPKRPRKAKADAGAGKPPGAEKAKAKAGPAKKSPPVKETEKMTKADKDKLRARLEKVRQRHHGTPGDPRDVEEVPSGSDHSGDDGKEELSQGYSPSEVLDTGTLLRKKTHRGRDSKDHDKKAREIVPYVGSRGDGTKSLNGQLVNRALAIGRARHEERKKKKKKGSAEAGLEVLRKLLNPDSKKNKKDKKNKKERDGDGDKKKKRKKRRLENGVIVSSSRSSSDTSDLEEDEEASSEETELEAPMKKKSRAKPGSVLVMLTEHIRAQMDQEGATELPREEKKVVSGVKVVSYFHQHIKATYPTQMRELREMYTLSAALDLLRRGDLAKLGDTLAARFMAIHQALLDQNWTTARHMELYPLEDASAAAASLVLASRKHSKLVEKVQGKGGPGWPSWGAKGRPRGKGDWAEHGDGGQARGGEANPPATELLAKAVQLSDEYLQQISLADIFESCRDLDSCGCVLAWGLCNAKQISRAQGCSRFEDGIFSADAWPRARRARQALPLCEGDFTEFINLMMATPLDQIREVQWLRTWNHTAWKLVACYACNALMGAASPLPSGRWSKAERKLVGAVGSAVDRLLGHGHAAPADPWLVEKELNGRPAMSFLESTWEFIAKKGLNLHLVNRVRRELFNCMCSVPFLHTFLGASVAGVTTASDASNSGGAVGIAKSLTAAGQDYVTTLANFPRPRRVPVLVISLFNEIGGALRAYDVLSVVPMGAVVFEIHPPANRVTMKRWPHAEICGDVRSLDEVMIRNWLDKYIPLREVHLWAGFPCNDLSSVRAGRQGLQGPGSGLFWEVVRIKRLLEKELPPHVALKYVGENVASMDKEHCEEISSELEVRPYHLNPSGAVPMQRPRLCWTSEEIEGAVEGITFEEKTHRTEITATAPYPTTGKAEGPFDRNTFAHHIKRFNLETHRFRPYSLRRGLRFSAKARDMLAEWSPEQQLRCPSLYLPRLLFCLEGKTPAMG</sequence>
<feature type="compositionally biased region" description="Basic and acidic residues" evidence="10">
    <location>
        <begin position="1048"/>
        <end position="1058"/>
    </location>
</feature>
<dbReference type="InterPro" id="IPR029063">
    <property type="entry name" value="SAM-dependent_MTases_sf"/>
</dbReference>
<feature type="region of interest" description="Disordered" evidence="10">
    <location>
        <begin position="583"/>
        <end position="709"/>
    </location>
</feature>
<name>A0A9P1GJD9_9DINO</name>
<dbReference type="EMBL" id="CAMXCT030006567">
    <property type="protein sequence ID" value="CAL4803418.1"/>
    <property type="molecule type" value="Genomic_DNA"/>
</dbReference>
<feature type="region of interest" description="Disordered" evidence="10">
    <location>
        <begin position="497"/>
        <end position="529"/>
    </location>
</feature>
<evidence type="ECO:0000256" key="7">
    <source>
        <dbReference type="ARBA" id="ARBA00022989"/>
    </source>
</evidence>
<dbReference type="InterPro" id="IPR050171">
    <property type="entry name" value="MFS_Transporters"/>
</dbReference>
<dbReference type="EMBL" id="CAMXCT020006567">
    <property type="protein sequence ID" value="CAL1169481.1"/>
    <property type="molecule type" value="Genomic_DNA"/>
</dbReference>
<reference evidence="14" key="2">
    <citation type="submission" date="2024-04" db="EMBL/GenBank/DDBJ databases">
        <authorList>
            <person name="Chen Y."/>
            <person name="Shah S."/>
            <person name="Dougan E. K."/>
            <person name="Thang M."/>
            <person name="Chan C."/>
        </authorList>
    </citation>
    <scope>NUCLEOTIDE SEQUENCE [LARGE SCALE GENOMIC DNA]</scope>
</reference>
<feature type="region of interest" description="Disordered" evidence="10">
    <location>
        <begin position="854"/>
        <end position="1111"/>
    </location>
</feature>
<evidence type="ECO:0000256" key="3">
    <source>
        <dbReference type="ARBA" id="ARBA00022475"/>
    </source>
</evidence>
<dbReference type="SUPFAM" id="SSF53335">
    <property type="entry name" value="S-adenosyl-L-methionine-dependent methyltransferases"/>
    <property type="match status" value="1"/>
</dbReference>
<evidence type="ECO:0000259" key="12">
    <source>
        <dbReference type="PROSITE" id="PS50850"/>
    </source>
</evidence>
<keyword evidence="5" id="KW-0808">Transferase</keyword>
<feature type="compositionally biased region" description="Basic and acidic residues" evidence="10">
    <location>
        <begin position="646"/>
        <end position="674"/>
    </location>
</feature>
<feature type="compositionally biased region" description="Basic and acidic residues" evidence="10">
    <location>
        <begin position="690"/>
        <end position="700"/>
    </location>
</feature>
<feature type="transmembrane region" description="Helical" evidence="11">
    <location>
        <begin position="166"/>
        <end position="187"/>
    </location>
</feature>
<evidence type="ECO:0000256" key="6">
    <source>
        <dbReference type="ARBA" id="ARBA00022692"/>
    </source>
</evidence>
<feature type="domain" description="Major facilitator superfamily (MFS) profile" evidence="12">
    <location>
        <begin position="71"/>
        <end position="492"/>
    </location>
</feature>
<evidence type="ECO:0000313" key="14">
    <source>
        <dbReference type="EMBL" id="CAL1169481.1"/>
    </source>
</evidence>
<feature type="compositionally biased region" description="Acidic residues" evidence="10">
    <location>
        <begin position="1083"/>
        <end position="1098"/>
    </location>
</feature>
<evidence type="ECO:0000313" key="13">
    <source>
        <dbReference type="EMBL" id="CAI4016106.1"/>
    </source>
</evidence>
<keyword evidence="7 11" id="KW-1133">Transmembrane helix</keyword>
<dbReference type="OrthoDB" id="566532at2759"/>
<dbReference type="GO" id="GO:0008168">
    <property type="term" value="F:methyltransferase activity"/>
    <property type="evidence" value="ECO:0007669"/>
    <property type="project" value="UniProtKB-KW"/>
</dbReference>
<dbReference type="InterPro" id="IPR011701">
    <property type="entry name" value="MFS"/>
</dbReference>